<dbReference type="EMBL" id="SMAL01000002">
    <property type="protein sequence ID" value="TCT16385.1"/>
    <property type="molecule type" value="Genomic_DNA"/>
</dbReference>
<dbReference type="Proteomes" id="UP000294902">
    <property type="component" value="Unassembled WGS sequence"/>
</dbReference>
<evidence type="ECO:0000313" key="3">
    <source>
        <dbReference type="Proteomes" id="UP000294902"/>
    </source>
</evidence>
<gene>
    <name evidence="2" type="ORF">EDC18_102404</name>
</gene>
<accession>A0A4R3MN17</accession>
<dbReference type="InterPro" id="IPR043718">
    <property type="entry name" value="DUF5659"/>
</dbReference>
<proteinExistence type="predicted"/>
<name>A0A4R3MN17_9FIRM</name>
<dbReference type="RefSeq" id="WP_132250742.1">
    <property type="nucleotide sequence ID" value="NZ_SMAL01000002.1"/>
</dbReference>
<feature type="domain" description="DUF5659" evidence="1">
    <location>
        <begin position="3"/>
        <end position="71"/>
    </location>
</feature>
<keyword evidence="3" id="KW-1185">Reference proteome</keyword>
<evidence type="ECO:0000259" key="1">
    <source>
        <dbReference type="Pfam" id="PF18903"/>
    </source>
</evidence>
<sequence length="78" mass="9486">MENLYYVYNMYNVAYLVQKGFEVIKLDKVDGTLMFFFEDSPELKEAVEAMKYDDDYNDYVRCFLDVKNMFFKKKAEDR</sequence>
<dbReference type="Pfam" id="PF18903">
    <property type="entry name" value="DUF5659"/>
    <property type="match status" value="1"/>
</dbReference>
<comment type="caution">
    <text evidence="2">The sequence shown here is derived from an EMBL/GenBank/DDBJ whole genome shotgun (WGS) entry which is preliminary data.</text>
</comment>
<reference evidence="2 3" key="1">
    <citation type="submission" date="2019-03" db="EMBL/GenBank/DDBJ databases">
        <title>Genomic Encyclopedia of Type Strains, Phase IV (KMG-IV): sequencing the most valuable type-strain genomes for metagenomic binning, comparative biology and taxonomic classification.</title>
        <authorList>
            <person name="Goeker M."/>
        </authorList>
    </citation>
    <scope>NUCLEOTIDE SEQUENCE [LARGE SCALE GENOMIC DNA]</scope>
    <source>
        <strain evidence="2 3">DSM 24629</strain>
    </source>
</reference>
<organism evidence="2 3">
    <name type="scientific">Natranaerovirga pectinivora</name>
    <dbReference type="NCBI Taxonomy" id="682400"/>
    <lineage>
        <taxon>Bacteria</taxon>
        <taxon>Bacillati</taxon>
        <taxon>Bacillota</taxon>
        <taxon>Clostridia</taxon>
        <taxon>Lachnospirales</taxon>
        <taxon>Natranaerovirgaceae</taxon>
        <taxon>Natranaerovirga</taxon>
    </lineage>
</organism>
<dbReference type="AlphaFoldDB" id="A0A4R3MN17"/>
<evidence type="ECO:0000313" key="2">
    <source>
        <dbReference type="EMBL" id="TCT16385.1"/>
    </source>
</evidence>
<protein>
    <recommendedName>
        <fullName evidence="1">DUF5659 domain-containing protein</fullName>
    </recommendedName>
</protein>